<sequence length="87" mass="9906">MTPDSPLSLAAEEWITDLTTAEMERLRKRTTLTLAEEQEVCRSVRSIAQQMMLAPVSMWQGDPRLVADLFDLPVTVNQTQEDRPCRS</sequence>
<dbReference type="EMBL" id="NOVD01000003">
    <property type="protein sequence ID" value="PCK28248.1"/>
    <property type="molecule type" value="Genomic_DNA"/>
</dbReference>
<evidence type="ECO:0000313" key="3">
    <source>
        <dbReference type="Proteomes" id="UP000230886"/>
    </source>
</evidence>
<evidence type="ECO:0000313" key="2">
    <source>
        <dbReference type="EMBL" id="PCK28248.1"/>
    </source>
</evidence>
<name>A0A069JF41_RHOSG</name>
<evidence type="ECO:0000313" key="1">
    <source>
        <dbReference type="EMBL" id="MDE8646281.1"/>
    </source>
</evidence>
<dbReference type="Proteomes" id="UP000230886">
    <property type="component" value="Unassembled WGS sequence"/>
</dbReference>
<proteinExistence type="predicted"/>
<reference evidence="1" key="2">
    <citation type="submission" date="2023-02" db="EMBL/GenBank/DDBJ databases">
        <title>A novel hydrolase synthesized by Rhodococcus erythropolis HQ is responsible for the detoxification of Zearalenone.</title>
        <authorList>
            <person name="Hu J."/>
            <person name="Xu J."/>
        </authorList>
    </citation>
    <scope>NUCLEOTIDE SEQUENCE</scope>
    <source>
        <strain evidence="1">HQ</strain>
    </source>
</reference>
<comment type="caution">
    <text evidence="2">The sequence shown here is derived from an EMBL/GenBank/DDBJ whole genome shotgun (WGS) entry which is preliminary data.</text>
</comment>
<protein>
    <submittedName>
        <fullName evidence="2">Uncharacterized protein</fullName>
    </submittedName>
</protein>
<dbReference type="RefSeq" id="WP_007730221.1">
    <property type="nucleotide sequence ID" value="NZ_AP026691.1"/>
</dbReference>
<organism evidence="2 3">
    <name type="scientific">Rhodococcus qingshengii</name>
    <dbReference type="NCBI Taxonomy" id="334542"/>
    <lineage>
        <taxon>Bacteria</taxon>
        <taxon>Bacillati</taxon>
        <taxon>Actinomycetota</taxon>
        <taxon>Actinomycetes</taxon>
        <taxon>Mycobacteriales</taxon>
        <taxon>Nocardiaceae</taxon>
        <taxon>Rhodococcus</taxon>
        <taxon>Rhodococcus erythropolis group</taxon>
    </lineage>
</organism>
<gene>
    <name evidence="2" type="ORF">CHR55_07430</name>
    <name evidence="1" type="ORF">PXH69_15070</name>
</gene>
<accession>A0A1C4DEM1</accession>
<dbReference type="EMBL" id="JARDXE010000009">
    <property type="protein sequence ID" value="MDE8646281.1"/>
    <property type="molecule type" value="Genomic_DNA"/>
</dbReference>
<reference evidence="2 3" key="1">
    <citation type="submission" date="2017-07" db="EMBL/GenBank/DDBJ databases">
        <title>Draft sequence of Rhodococcus enclensis 23b-28.</title>
        <authorList>
            <person name="Besaury L."/>
            <person name="Sancelme M."/>
            <person name="Amato P."/>
            <person name="Lallement A."/>
            <person name="Delort A.-M."/>
        </authorList>
    </citation>
    <scope>NUCLEOTIDE SEQUENCE [LARGE SCALE GENOMIC DNA]</scope>
    <source>
        <strain evidence="2 3">23b-28</strain>
    </source>
</reference>
<dbReference type="AlphaFoldDB" id="A0A069JF41"/>
<accession>A0A069JF41</accession>
<dbReference type="Proteomes" id="UP001217325">
    <property type="component" value="Unassembled WGS sequence"/>
</dbReference>